<organism evidence="2 3">
    <name type="scientific">Caballeronia telluris</name>
    <dbReference type="NCBI Taxonomy" id="326475"/>
    <lineage>
        <taxon>Bacteria</taxon>
        <taxon>Pseudomonadati</taxon>
        <taxon>Pseudomonadota</taxon>
        <taxon>Betaproteobacteria</taxon>
        <taxon>Burkholderiales</taxon>
        <taxon>Burkholderiaceae</taxon>
        <taxon>Caballeronia</taxon>
    </lineage>
</organism>
<protein>
    <submittedName>
        <fullName evidence="2">Uncharacterized protein</fullName>
    </submittedName>
</protein>
<evidence type="ECO:0000313" key="2">
    <source>
        <dbReference type="EMBL" id="SAL49798.1"/>
    </source>
</evidence>
<dbReference type="Proteomes" id="UP000054717">
    <property type="component" value="Unassembled WGS sequence"/>
</dbReference>
<feature type="region of interest" description="Disordered" evidence="1">
    <location>
        <begin position="1"/>
        <end position="23"/>
    </location>
</feature>
<sequence length="44" mass="4433">MHPVMPRSCGVKRGGAAGRRDGAAPVDSGAMLSVALTGWLALIV</sequence>
<reference evidence="2" key="1">
    <citation type="submission" date="2016-01" db="EMBL/GenBank/DDBJ databases">
        <authorList>
            <person name="Peeters Charlotte."/>
        </authorList>
    </citation>
    <scope>NUCLEOTIDE SEQUENCE</scope>
    <source>
        <strain evidence="2">LMG 22936</strain>
    </source>
</reference>
<proteinExistence type="predicted"/>
<accession>A0A158HZR7</accession>
<dbReference type="AlphaFoldDB" id="A0A158HZR7"/>
<evidence type="ECO:0000313" key="3">
    <source>
        <dbReference type="Proteomes" id="UP000054717"/>
    </source>
</evidence>
<comment type="caution">
    <text evidence="2">The sequence shown here is derived from an EMBL/GenBank/DDBJ whole genome shotgun (WGS) entry which is preliminary data.</text>
</comment>
<dbReference type="EMBL" id="FCNZ02000009">
    <property type="protein sequence ID" value="SAL49798.1"/>
    <property type="molecule type" value="Genomic_DNA"/>
</dbReference>
<evidence type="ECO:0000256" key="1">
    <source>
        <dbReference type="SAM" id="MobiDB-lite"/>
    </source>
</evidence>
<keyword evidence="3" id="KW-1185">Reference proteome</keyword>
<gene>
    <name evidence="2" type="ORF">AWB66_02819</name>
</gene>
<name>A0A158HZR7_9BURK</name>